<organism evidence="1 2">
    <name type="scientific">Sporanaerobium hydrogeniformans</name>
    <dbReference type="NCBI Taxonomy" id="3072179"/>
    <lineage>
        <taxon>Bacteria</taxon>
        <taxon>Bacillati</taxon>
        <taxon>Bacillota</taxon>
        <taxon>Clostridia</taxon>
        <taxon>Lachnospirales</taxon>
        <taxon>Lachnospiraceae</taxon>
        <taxon>Sporanaerobium</taxon>
    </lineage>
</organism>
<evidence type="ECO:0000313" key="1">
    <source>
        <dbReference type="EMBL" id="PHV70674.1"/>
    </source>
</evidence>
<comment type="caution">
    <text evidence="1">The sequence shown here is derived from an EMBL/GenBank/DDBJ whole genome shotgun (WGS) entry which is preliminary data.</text>
</comment>
<dbReference type="EMBL" id="PEDL01000008">
    <property type="protein sequence ID" value="PHV70674.1"/>
    <property type="molecule type" value="Genomic_DNA"/>
</dbReference>
<reference evidence="1" key="1">
    <citation type="submission" date="2017-10" db="EMBL/GenBank/DDBJ databases">
        <title>Genome sequence of cellulolytic Lachnospiraceae bacterium XHS1971 isolated from hotspring sediment.</title>
        <authorList>
            <person name="Vasudevan G."/>
            <person name="Joshi A.J."/>
            <person name="Hivarkar S."/>
            <person name="Lanjekar V.B."/>
            <person name="Dhakephalkar P.K."/>
            <person name="Dagar S."/>
        </authorList>
    </citation>
    <scope>NUCLEOTIDE SEQUENCE</scope>
    <source>
        <strain evidence="1">XHS1971</strain>
    </source>
</reference>
<name>A0AC61DBN8_9FIRM</name>
<evidence type="ECO:0000313" key="2">
    <source>
        <dbReference type="Proteomes" id="UP000224460"/>
    </source>
</evidence>
<gene>
    <name evidence="1" type="ORF">CS063_09075</name>
</gene>
<dbReference type="Proteomes" id="UP000224460">
    <property type="component" value="Unassembled WGS sequence"/>
</dbReference>
<accession>A0AC61DBN8</accession>
<protein>
    <submittedName>
        <fullName evidence="1">Uncharacterized protein</fullName>
    </submittedName>
</protein>
<sequence>MRVLSQQLGGATMSKMRTFKWIILITCIVLAGIALGTAIYIYTEVSKFDKVFASNIWVEDFSISGLTYEEAQEKLEAYCKEQDKGKSLILSKKQVAVDIPFNALGFTYAIKEVLDEAYEIGHQGNLLERYHYAKMEKPTKHTFELTKTYNKNKLTEIIASKKEAFYIAPIDATITRKNRAFIITSEIPGEELDLPLTVERVAAALENTSEVPIKVEVVTKEVPVQFTKESFNPIQQPIASFYTSYNNADPDRNINLKVAADKINKQLLPGETFSLAQQLEPINFEAGYRNSKVIVNGKLEQGIGGGVCQIASTLYNALLLTNVDINMRQNHSLPVAYVPLGRDATYASGAIDFQFKNNSNLPLFVESFCENNKVYVNIFASPTLKPENTIKFTSEITEVIPAPQPQRINDPELEEGTEVEEVTALDGKRVKLYRLFYDKNNKLINKEIINSSYYRPRAAVIKVGSKKTTQPTFNTQEHSLPIQPTNEQPFIDFELPGIEEPLPSPPLDDSFIKPQN</sequence>
<keyword evidence="2" id="KW-1185">Reference proteome</keyword>
<proteinExistence type="predicted"/>